<proteinExistence type="predicted"/>
<dbReference type="PATRIC" id="fig|1120926.3.peg.3166"/>
<dbReference type="GO" id="GO:0004222">
    <property type="term" value="F:metalloendopeptidase activity"/>
    <property type="evidence" value="ECO:0007669"/>
    <property type="project" value="TreeGrafter"/>
</dbReference>
<feature type="compositionally biased region" description="Polar residues" evidence="1">
    <location>
        <begin position="478"/>
        <end position="491"/>
    </location>
</feature>
<dbReference type="CDD" id="cd12797">
    <property type="entry name" value="M23_peptidase"/>
    <property type="match status" value="1"/>
</dbReference>
<feature type="domain" description="LysM" evidence="2">
    <location>
        <begin position="3"/>
        <end position="49"/>
    </location>
</feature>
<dbReference type="PANTHER" id="PTHR21666:SF287">
    <property type="entry name" value="CYTOPLASMIC MEMBRANE PROTEIN"/>
    <property type="match status" value="1"/>
</dbReference>
<dbReference type="SUPFAM" id="SSF51261">
    <property type="entry name" value="Duplicated hybrid motif"/>
    <property type="match status" value="1"/>
</dbReference>
<dbReference type="HOGENOM" id="CLU_025615_1_0_6"/>
<reference evidence="3 4" key="1">
    <citation type="submission" date="2013-02" db="EMBL/GenBank/DDBJ databases">
        <title>The Genome Sequence of Acinetobacter gerneri CIP 107464.</title>
        <authorList>
            <consortium name="The Broad Institute Genome Sequencing Platform"/>
            <consortium name="The Broad Institute Genome Sequencing Center for Infectious Disease"/>
            <person name="Cerqueira G."/>
            <person name="Feldgarden M."/>
            <person name="Courvalin P."/>
            <person name="Perichon B."/>
            <person name="Grillot-Courvalin C."/>
            <person name="Clermont D."/>
            <person name="Rocha E."/>
            <person name="Yoon E.-J."/>
            <person name="Nemec A."/>
            <person name="Walker B."/>
            <person name="Young S.K."/>
            <person name="Zeng Q."/>
            <person name="Gargeya S."/>
            <person name="Fitzgerald M."/>
            <person name="Haas B."/>
            <person name="Abouelleil A."/>
            <person name="Alvarado L."/>
            <person name="Arachchi H.M."/>
            <person name="Berlin A.M."/>
            <person name="Chapman S.B."/>
            <person name="Dewar J."/>
            <person name="Goldberg J."/>
            <person name="Griggs A."/>
            <person name="Gujja S."/>
            <person name="Hansen M."/>
            <person name="Howarth C."/>
            <person name="Imamovic A."/>
            <person name="Larimer J."/>
            <person name="McCowan C."/>
            <person name="Murphy C."/>
            <person name="Neiman D."/>
            <person name="Pearson M."/>
            <person name="Priest M."/>
            <person name="Roberts A."/>
            <person name="Saif S."/>
            <person name="Shea T."/>
            <person name="Sisk P."/>
            <person name="Sykes S."/>
            <person name="Wortman J."/>
            <person name="Nusbaum C."/>
            <person name="Birren B."/>
        </authorList>
    </citation>
    <scope>NUCLEOTIDE SEQUENCE [LARGE SCALE GENOMIC DNA]</scope>
    <source>
        <strain evidence="3 4">CIP 107464</strain>
    </source>
</reference>
<dbReference type="Gene3D" id="1.10.530.10">
    <property type="match status" value="1"/>
</dbReference>
<sequence>MSKYYTVKEGDTLWGISKNYHISVNELAKINSLSGKKNHQLKIGQKIYLEGASGENEKYEVHLKIILMDLAFKPINKAVLKLEFDDKKEIKNVTNGSLDNIEIEDHAKGLKVYIKNIYGEYDLIADHKSLPVGKKVLKLTSRKVKVEGKHYAKDGILQQTLSGIKRDLQAIGKPILDGIGSVFDSGSKKINTTSKKDVPQMPDQKNEQRRTDAGNSTHIVATQFTEDNFLLNPVNTKYRAYIISAAKRHGFAPQALAALINAEAARKKGGEWNEKSYNNGSKAGGMTQFLPSTWLEMSKNKSSLVGQHVAKNPKLKTQQILDLRFNAEMSIDAAAAYAVYNFKISKLPYQNLTEPSSMAKFAYLLHHEGAGGGRQFVQNSFSQERAKNLLFSQIQNNKSATNYLKRFNNDAKAAYGNWLRNYIDTHINVYDYVVDIKKTTGKSLSLDETIKQLKGTSVAAPQPKSLNTQTKKTEDTSRSSNNTVNSQSVGGSNKWHDPLDVCKLRTAGLASAKAATFGKVRNGGTKNHQGIDLQANPGTTIYAVCSGTVRLAENSNGAYGYIVVIQVKIDDLPESQKLYAKSKLNTSEFIYFFYAHLSQIDVHKGDPIDVGGKLGKTGSSGNANGMTTILKGAHLHFEARSAINLGVGLVGRIDPMPFLSVKLVY</sequence>
<dbReference type="GeneID" id="84210538"/>
<dbReference type="InterPro" id="IPR018392">
    <property type="entry name" value="LysM"/>
</dbReference>
<dbReference type="PANTHER" id="PTHR21666">
    <property type="entry name" value="PEPTIDASE-RELATED"/>
    <property type="match status" value="1"/>
</dbReference>
<name>N8ZLD7_9GAMM</name>
<gene>
    <name evidence="3" type="ORF">F960_03257</name>
</gene>
<dbReference type="eggNOG" id="COG1388">
    <property type="taxonomic scope" value="Bacteria"/>
</dbReference>
<dbReference type="Pfam" id="PF01476">
    <property type="entry name" value="LysM"/>
    <property type="match status" value="1"/>
</dbReference>
<dbReference type="InterPro" id="IPR036779">
    <property type="entry name" value="LysM_dom_sf"/>
</dbReference>
<dbReference type="RefSeq" id="WP_004866681.1">
    <property type="nucleotide sequence ID" value="NZ_ASYY01000121.1"/>
</dbReference>
<dbReference type="Proteomes" id="UP000013117">
    <property type="component" value="Unassembled WGS sequence"/>
</dbReference>
<feature type="region of interest" description="Disordered" evidence="1">
    <location>
        <begin position="457"/>
        <end position="493"/>
    </location>
</feature>
<dbReference type="CDD" id="cd00118">
    <property type="entry name" value="LysM"/>
    <property type="match status" value="1"/>
</dbReference>
<feature type="compositionally biased region" description="Basic and acidic residues" evidence="1">
    <location>
        <begin position="194"/>
        <end position="212"/>
    </location>
</feature>
<evidence type="ECO:0000259" key="2">
    <source>
        <dbReference type="PROSITE" id="PS51782"/>
    </source>
</evidence>
<dbReference type="Gene3D" id="2.70.70.10">
    <property type="entry name" value="Glucose Permease (Domain IIA)"/>
    <property type="match status" value="1"/>
</dbReference>
<evidence type="ECO:0000313" key="3">
    <source>
        <dbReference type="EMBL" id="ENV32563.1"/>
    </source>
</evidence>
<evidence type="ECO:0000313" key="4">
    <source>
        <dbReference type="Proteomes" id="UP000013117"/>
    </source>
</evidence>
<dbReference type="EMBL" id="APPN01000074">
    <property type="protein sequence ID" value="ENV32563.1"/>
    <property type="molecule type" value="Genomic_DNA"/>
</dbReference>
<dbReference type="InterPro" id="IPR023346">
    <property type="entry name" value="Lysozyme-like_dom_sf"/>
</dbReference>
<evidence type="ECO:0000256" key="1">
    <source>
        <dbReference type="SAM" id="MobiDB-lite"/>
    </source>
</evidence>
<dbReference type="PROSITE" id="PS51782">
    <property type="entry name" value="LYSM"/>
    <property type="match status" value="1"/>
</dbReference>
<dbReference type="Pfam" id="PF01551">
    <property type="entry name" value="Peptidase_M23"/>
    <property type="match status" value="1"/>
</dbReference>
<dbReference type="InterPro" id="IPR016047">
    <property type="entry name" value="M23ase_b-sheet_dom"/>
</dbReference>
<dbReference type="eggNOG" id="COG0741">
    <property type="taxonomic scope" value="Bacteria"/>
</dbReference>
<protein>
    <recommendedName>
        <fullName evidence="2">LysM domain-containing protein</fullName>
    </recommendedName>
</protein>
<dbReference type="STRING" id="202952.GCA_000747725_02061"/>
<dbReference type="SMART" id="SM00257">
    <property type="entry name" value="LysM"/>
    <property type="match status" value="1"/>
</dbReference>
<dbReference type="InterPro" id="IPR011055">
    <property type="entry name" value="Dup_hybrid_motif"/>
</dbReference>
<feature type="region of interest" description="Disordered" evidence="1">
    <location>
        <begin position="187"/>
        <end position="213"/>
    </location>
</feature>
<comment type="caution">
    <text evidence="3">The sequence shown here is derived from an EMBL/GenBank/DDBJ whole genome shotgun (WGS) entry which is preliminary data.</text>
</comment>
<dbReference type="OrthoDB" id="370541at2"/>
<accession>N8ZLD7</accession>
<dbReference type="InterPro" id="IPR050570">
    <property type="entry name" value="Cell_wall_metabolism_enzyme"/>
</dbReference>
<dbReference type="SUPFAM" id="SSF53955">
    <property type="entry name" value="Lysozyme-like"/>
    <property type="match status" value="1"/>
</dbReference>
<dbReference type="AlphaFoldDB" id="N8ZLD7"/>
<organism evidence="3 4">
    <name type="scientific">Acinetobacter gerneri DSM 14967 = CIP 107464 = MTCC 9824</name>
    <dbReference type="NCBI Taxonomy" id="1120926"/>
    <lineage>
        <taxon>Bacteria</taxon>
        <taxon>Pseudomonadati</taxon>
        <taxon>Pseudomonadota</taxon>
        <taxon>Gammaproteobacteria</taxon>
        <taxon>Moraxellales</taxon>
        <taxon>Moraxellaceae</taxon>
        <taxon>Acinetobacter</taxon>
    </lineage>
</organism>
<keyword evidence="4" id="KW-1185">Reference proteome</keyword>
<dbReference type="SUPFAM" id="SSF54106">
    <property type="entry name" value="LysM domain"/>
    <property type="match status" value="1"/>
</dbReference>
<dbReference type="eggNOG" id="COG0739">
    <property type="taxonomic scope" value="Bacteria"/>
</dbReference>
<dbReference type="Gene3D" id="3.10.350.10">
    <property type="entry name" value="LysM domain"/>
    <property type="match status" value="1"/>
</dbReference>